<evidence type="ECO:0000313" key="2">
    <source>
        <dbReference type="EMBL" id="MCP1246009.1"/>
    </source>
</evidence>
<dbReference type="Proteomes" id="UP001523543">
    <property type="component" value="Unassembled WGS sequence"/>
</dbReference>
<organism evidence="2 3">
    <name type="scientific">Acetobacter cerevisiae</name>
    <dbReference type="NCBI Taxonomy" id="178900"/>
    <lineage>
        <taxon>Bacteria</taxon>
        <taxon>Pseudomonadati</taxon>
        <taxon>Pseudomonadota</taxon>
        <taxon>Alphaproteobacteria</taxon>
        <taxon>Acetobacterales</taxon>
        <taxon>Acetobacteraceae</taxon>
        <taxon>Acetobacter</taxon>
    </lineage>
</organism>
<dbReference type="RefSeq" id="WP_156474687.1">
    <property type="nucleotide sequence ID" value="NZ_JAMYZR010000009.1"/>
</dbReference>
<reference evidence="2 3" key="1">
    <citation type="submission" date="2022-06" db="EMBL/GenBank/DDBJ databases">
        <title>Acetobacer genomes from food samples.</title>
        <authorList>
            <person name="Sombolestani A."/>
        </authorList>
    </citation>
    <scope>NUCLEOTIDE SEQUENCE [LARGE SCALE GENOMIC DNA]</scope>
    <source>
        <strain evidence="2 3">R-83281</strain>
    </source>
</reference>
<sequence>MSEEQKSLILPEIITPDIEKTLGLMCFECARYAHAFKKGGENIAPRAESEQAAIIFKVLRNVLSGMSFDEAFRKMHIEACDAQERRRDGYTINPHQLAQPRAARLSDVS</sequence>
<accession>A0ABT1EUH6</accession>
<proteinExistence type="predicted"/>
<gene>
    <name evidence="2" type="ORF">NKW54_08655</name>
</gene>
<keyword evidence="3" id="KW-1185">Reference proteome</keyword>
<name>A0ABT1EUH6_9PROT</name>
<evidence type="ECO:0000313" key="3">
    <source>
        <dbReference type="Proteomes" id="UP001523543"/>
    </source>
</evidence>
<evidence type="ECO:0000256" key="1">
    <source>
        <dbReference type="SAM" id="MobiDB-lite"/>
    </source>
</evidence>
<feature type="region of interest" description="Disordered" evidence="1">
    <location>
        <begin position="88"/>
        <end position="109"/>
    </location>
</feature>
<dbReference type="EMBL" id="JAMYZR010000009">
    <property type="protein sequence ID" value="MCP1246009.1"/>
    <property type="molecule type" value="Genomic_DNA"/>
</dbReference>
<comment type="caution">
    <text evidence="2">The sequence shown here is derived from an EMBL/GenBank/DDBJ whole genome shotgun (WGS) entry which is preliminary data.</text>
</comment>
<protein>
    <submittedName>
        <fullName evidence="2">Uncharacterized protein</fullName>
    </submittedName>
</protein>